<proteinExistence type="predicted"/>
<feature type="chain" id="PRO_5032844634" evidence="1">
    <location>
        <begin position="21"/>
        <end position="346"/>
    </location>
</feature>
<dbReference type="OrthoDB" id="496981at2759"/>
<protein>
    <submittedName>
        <fullName evidence="2">Uncharacterized protein</fullName>
    </submittedName>
</protein>
<dbReference type="CDD" id="cd07067">
    <property type="entry name" value="HP_PGM_like"/>
    <property type="match status" value="1"/>
</dbReference>
<dbReference type="PANTHER" id="PTHR48100">
    <property type="entry name" value="BROAD-SPECIFICITY PHOSPHATASE YOR283W-RELATED"/>
    <property type="match status" value="1"/>
</dbReference>
<comment type="caution">
    <text evidence="2">The sequence shown here is derived from an EMBL/GenBank/DDBJ whole genome shotgun (WGS) entry which is preliminary data.</text>
</comment>
<dbReference type="InterPro" id="IPR029033">
    <property type="entry name" value="His_PPase_superfam"/>
</dbReference>
<dbReference type="AlphaFoldDB" id="A0A813GF45"/>
<accession>A0A813GF45</accession>
<dbReference type="GO" id="GO:0005737">
    <property type="term" value="C:cytoplasm"/>
    <property type="evidence" value="ECO:0007669"/>
    <property type="project" value="TreeGrafter"/>
</dbReference>
<dbReference type="InterPro" id="IPR013078">
    <property type="entry name" value="His_Pase_superF_clade-1"/>
</dbReference>
<dbReference type="GO" id="GO:0016791">
    <property type="term" value="F:phosphatase activity"/>
    <property type="evidence" value="ECO:0007669"/>
    <property type="project" value="TreeGrafter"/>
</dbReference>
<dbReference type="Proteomes" id="UP000654075">
    <property type="component" value="Unassembled WGS sequence"/>
</dbReference>
<evidence type="ECO:0000256" key="1">
    <source>
        <dbReference type="SAM" id="SignalP"/>
    </source>
</evidence>
<sequence>VATALVGLGAAFTLPFAVDAATSGGRGGRLLASLCRRTLSCEEKELAWPLALQSLPEGLDANVCNSGDLLACTLPSGCKLLWYFRHGQSTGNIAKEASLAADQRAGGTAHFDSYTACEDYVDAALTSEGHLQAELGKLRLSEWRFKPQLIVCSPLTRAIQTAALVFQDELRDGRAELVVRPELREFFPDNNENQGRPVAELRCCPVLRELRAWPAVRKALSDEATVDWREKWDSEWARGDGWQEHCGAGCRLDSYADWLASRPETMVAVVCHFGTINNILNSEPWAKGLPRSGDPTRWPCGGLAKRFAVPNCGWVAVVLSPCRSYDRVPCSAERKSLILLLLLPSA</sequence>
<reference evidence="2" key="1">
    <citation type="submission" date="2021-02" db="EMBL/GenBank/DDBJ databases">
        <authorList>
            <person name="Dougan E. K."/>
            <person name="Rhodes N."/>
            <person name="Thang M."/>
            <person name="Chan C."/>
        </authorList>
    </citation>
    <scope>NUCLEOTIDE SEQUENCE</scope>
</reference>
<name>A0A813GF45_POLGL</name>
<dbReference type="SUPFAM" id="SSF53254">
    <property type="entry name" value="Phosphoglycerate mutase-like"/>
    <property type="match status" value="1"/>
</dbReference>
<keyword evidence="3" id="KW-1185">Reference proteome</keyword>
<keyword evidence="1" id="KW-0732">Signal</keyword>
<feature type="signal peptide" evidence="1">
    <location>
        <begin position="1"/>
        <end position="20"/>
    </location>
</feature>
<dbReference type="InterPro" id="IPR050275">
    <property type="entry name" value="PGM_Phosphatase"/>
</dbReference>
<dbReference type="PANTHER" id="PTHR48100:SF61">
    <property type="entry name" value="PHOSPHOGLYCERATE MUTASE"/>
    <property type="match status" value="1"/>
</dbReference>
<organism evidence="2 3">
    <name type="scientific">Polarella glacialis</name>
    <name type="common">Dinoflagellate</name>
    <dbReference type="NCBI Taxonomy" id="89957"/>
    <lineage>
        <taxon>Eukaryota</taxon>
        <taxon>Sar</taxon>
        <taxon>Alveolata</taxon>
        <taxon>Dinophyceae</taxon>
        <taxon>Suessiales</taxon>
        <taxon>Suessiaceae</taxon>
        <taxon>Polarella</taxon>
    </lineage>
</organism>
<dbReference type="SMART" id="SM00855">
    <property type="entry name" value="PGAM"/>
    <property type="match status" value="1"/>
</dbReference>
<evidence type="ECO:0000313" key="3">
    <source>
        <dbReference type="Proteomes" id="UP000654075"/>
    </source>
</evidence>
<feature type="non-terminal residue" evidence="2">
    <location>
        <position position="1"/>
    </location>
</feature>
<evidence type="ECO:0000313" key="2">
    <source>
        <dbReference type="EMBL" id="CAE8625531.1"/>
    </source>
</evidence>
<dbReference type="Gene3D" id="3.40.50.1240">
    <property type="entry name" value="Phosphoglycerate mutase-like"/>
    <property type="match status" value="1"/>
</dbReference>
<dbReference type="EMBL" id="CAJNNV010028708">
    <property type="protein sequence ID" value="CAE8625531.1"/>
    <property type="molecule type" value="Genomic_DNA"/>
</dbReference>
<gene>
    <name evidence="2" type="ORF">PGLA1383_LOCUS42525</name>
</gene>
<dbReference type="Pfam" id="PF00300">
    <property type="entry name" value="His_Phos_1"/>
    <property type="match status" value="1"/>
</dbReference>
<feature type="non-terminal residue" evidence="2">
    <location>
        <position position="346"/>
    </location>
</feature>